<evidence type="ECO:0000256" key="5">
    <source>
        <dbReference type="SAM" id="MobiDB-lite"/>
    </source>
</evidence>
<keyword evidence="9" id="KW-1185">Reference proteome</keyword>
<name>A0A1H2LA45_9ACTO</name>
<dbReference type="InterPro" id="IPR010920">
    <property type="entry name" value="LSM_dom_sf"/>
</dbReference>
<organism evidence="8 9">
    <name type="scientific">Arcanobacterium phocae</name>
    <dbReference type="NCBI Taxonomy" id="131112"/>
    <lineage>
        <taxon>Bacteria</taxon>
        <taxon>Bacillati</taxon>
        <taxon>Actinomycetota</taxon>
        <taxon>Actinomycetes</taxon>
        <taxon>Actinomycetales</taxon>
        <taxon>Actinomycetaceae</taxon>
        <taxon>Arcanobacterium</taxon>
    </lineage>
</organism>
<dbReference type="GeneID" id="65343982"/>
<feature type="transmembrane region" description="Helical" evidence="6">
    <location>
        <begin position="87"/>
        <end position="105"/>
    </location>
</feature>
<feature type="domain" description="Mechanosensitive ion channel MscS" evidence="7">
    <location>
        <begin position="217"/>
        <end position="283"/>
    </location>
</feature>
<dbReference type="PANTHER" id="PTHR30566:SF25">
    <property type="entry name" value="INNER MEMBRANE PROTEIN"/>
    <property type="match status" value="1"/>
</dbReference>
<keyword evidence="2 6" id="KW-0812">Transmembrane</keyword>
<dbReference type="AlphaFoldDB" id="A0A1H2LA45"/>
<protein>
    <submittedName>
        <fullName evidence="8">Mechanosensitive ion channel</fullName>
    </submittedName>
</protein>
<feature type="region of interest" description="Disordered" evidence="5">
    <location>
        <begin position="473"/>
        <end position="522"/>
    </location>
</feature>
<feature type="region of interest" description="Disordered" evidence="5">
    <location>
        <begin position="398"/>
        <end position="417"/>
    </location>
</feature>
<feature type="compositionally biased region" description="Basic and acidic residues" evidence="5">
    <location>
        <begin position="493"/>
        <end position="514"/>
    </location>
</feature>
<dbReference type="Gene3D" id="2.30.30.60">
    <property type="match status" value="1"/>
</dbReference>
<evidence type="ECO:0000256" key="2">
    <source>
        <dbReference type="ARBA" id="ARBA00022692"/>
    </source>
</evidence>
<feature type="compositionally biased region" description="Low complexity" evidence="5">
    <location>
        <begin position="405"/>
        <end position="417"/>
    </location>
</feature>
<evidence type="ECO:0000256" key="4">
    <source>
        <dbReference type="ARBA" id="ARBA00023136"/>
    </source>
</evidence>
<evidence type="ECO:0000256" key="6">
    <source>
        <dbReference type="SAM" id="Phobius"/>
    </source>
</evidence>
<dbReference type="RefSeq" id="WP_091278870.1">
    <property type="nucleotide sequence ID" value="NZ_LT629804.1"/>
</dbReference>
<dbReference type="InterPro" id="IPR023408">
    <property type="entry name" value="MscS_beta-dom_sf"/>
</dbReference>
<evidence type="ECO:0000256" key="1">
    <source>
        <dbReference type="ARBA" id="ARBA00004370"/>
    </source>
</evidence>
<feature type="compositionally biased region" description="Basic and acidic residues" evidence="5">
    <location>
        <begin position="473"/>
        <end position="482"/>
    </location>
</feature>
<feature type="transmembrane region" description="Helical" evidence="6">
    <location>
        <begin position="168"/>
        <end position="187"/>
    </location>
</feature>
<feature type="transmembrane region" description="Helical" evidence="6">
    <location>
        <begin position="199"/>
        <end position="225"/>
    </location>
</feature>
<dbReference type="Pfam" id="PF00924">
    <property type="entry name" value="MS_channel_2nd"/>
    <property type="match status" value="1"/>
</dbReference>
<keyword evidence="4 6" id="KW-0472">Membrane</keyword>
<evidence type="ECO:0000313" key="9">
    <source>
        <dbReference type="Proteomes" id="UP000214355"/>
    </source>
</evidence>
<accession>A0A1H2LA45</accession>
<proteinExistence type="predicted"/>
<dbReference type="SUPFAM" id="SSF50182">
    <property type="entry name" value="Sm-like ribonucleoproteins"/>
    <property type="match status" value="1"/>
</dbReference>
<dbReference type="GO" id="GO:0016020">
    <property type="term" value="C:membrane"/>
    <property type="evidence" value="ECO:0007669"/>
    <property type="project" value="UniProtKB-SubCell"/>
</dbReference>
<dbReference type="PANTHER" id="PTHR30566">
    <property type="entry name" value="YNAI-RELATED MECHANOSENSITIVE ION CHANNEL"/>
    <property type="match status" value="1"/>
</dbReference>
<evidence type="ECO:0000313" key="8">
    <source>
        <dbReference type="EMBL" id="SDU77900.1"/>
    </source>
</evidence>
<evidence type="ECO:0000259" key="7">
    <source>
        <dbReference type="Pfam" id="PF00924"/>
    </source>
</evidence>
<dbReference type="Proteomes" id="UP000214355">
    <property type="component" value="Chromosome I"/>
</dbReference>
<comment type="subcellular location">
    <subcellularLocation>
        <location evidence="1">Membrane</location>
    </subcellularLocation>
</comment>
<dbReference type="InterPro" id="IPR006685">
    <property type="entry name" value="MscS_channel_2nd"/>
</dbReference>
<dbReference type="STRING" id="131112.SAMN04489737_0224"/>
<sequence>MTSLTLVHDVIEKIPLFLQTTDDPATPAAEKAEAVVDVTVDVLSFVAGAVVGALVGLVTTIVVMSISHLFAGRYKYYTPVHTTIRKPLGLMLVVLGAWIGFGIVAEQIDESHVPHWYGWLNHTFLILFIVVAAGAIVSLTNGLVKSVYLRMEVSSEERASRIETQVQVIHRVVGAVIWVLAVGLILLTFPAARTAGTSLLASAGLLSVVAGLAAQSVLGNVFAGLQLAFSDSMRVGDIVYFNDLMATVEEITLTYVVLAVWDGRRIMVPSTQMTQEPFENWTRRSPEMMGMVEWQVDWAVPVQQARKQLDHLLANTDLWDGRTGVLQVAEAVNGTILLRAIVSARNAGALIDLRHYLRESMVEWIQQEAPQAIPHYRRIVDDAPNFTEATEATEARVDKRLSSQPPAFTPDSPTTTTAATTVISRSELEKFARTPLAERVGDDNFEMKPVTDEFAVVGSDEAPAGYQSAIFHGSEEAEKRAEQYAGPGEEAYEERNRKLEQTANTKKVDADDHSTNLTDEEE</sequence>
<feature type="transmembrane region" description="Helical" evidence="6">
    <location>
        <begin position="42"/>
        <end position="66"/>
    </location>
</feature>
<dbReference type="EMBL" id="LT629804">
    <property type="protein sequence ID" value="SDU77900.1"/>
    <property type="molecule type" value="Genomic_DNA"/>
</dbReference>
<evidence type="ECO:0000256" key="3">
    <source>
        <dbReference type="ARBA" id="ARBA00022989"/>
    </source>
</evidence>
<keyword evidence="3 6" id="KW-1133">Transmembrane helix</keyword>
<gene>
    <name evidence="8" type="ORF">SAMN04489737_0224</name>
</gene>
<dbReference type="GO" id="GO:0055085">
    <property type="term" value="P:transmembrane transport"/>
    <property type="evidence" value="ECO:0007669"/>
    <property type="project" value="InterPro"/>
</dbReference>
<dbReference type="Gene3D" id="1.10.287.1260">
    <property type="match status" value="1"/>
</dbReference>
<dbReference type="OrthoDB" id="9792218at2"/>
<feature type="transmembrane region" description="Helical" evidence="6">
    <location>
        <begin position="125"/>
        <end position="148"/>
    </location>
</feature>
<reference evidence="9" key="1">
    <citation type="submission" date="2016-10" db="EMBL/GenBank/DDBJ databases">
        <authorList>
            <person name="Varghese N."/>
            <person name="Submissions S."/>
        </authorList>
    </citation>
    <scope>NUCLEOTIDE SEQUENCE [LARGE SCALE GENOMIC DNA]</scope>
    <source>
        <strain evidence="9">DSM 10002</strain>
    </source>
</reference>